<feature type="compositionally biased region" description="Basic and acidic residues" evidence="1">
    <location>
        <begin position="53"/>
        <end position="63"/>
    </location>
</feature>
<dbReference type="AlphaFoldDB" id="A0A6J4RMG6"/>
<dbReference type="EC" id="2.7.7.60" evidence="2"/>
<name>A0A6J4RMG6_9ACTN</name>
<feature type="compositionally biased region" description="Basic residues" evidence="1">
    <location>
        <begin position="1"/>
        <end position="15"/>
    </location>
</feature>
<keyword evidence="2" id="KW-0548">Nucleotidyltransferase</keyword>
<keyword evidence="2" id="KW-0808">Transferase</keyword>
<evidence type="ECO:0000313" key="2">
    <source>
        <dbReference type="EMBL" id="CAA9470213.1"/>
    </source>
</evidence>
<feature type="non-terminal residue" evidence="2">
    <location>
        <position position="109"/>
    </location>
</feature>
<reference evidence="2" key="1">
    <citation type="submission" date="2020-02" db="EMBL/GenBank/DDBJ databases">
        <authorList>
            <person name="Meier V. D."/>
        </authorList>
    </citation>
    <scope>NUCLEOTIDE SEQUENCE</scope>
    <source>
        <strain evidence="2">AVDCRST_MAG12</strain>
    </source>
</reference>
<accession>A0A6J4RMG6</accession>
<gene>
    <name evidence="2" type="ORF">AVDCRST_MAG12-712</name>
</gene>
<evidence type="ECO:0000256" key="1">
    <source>
        <dbReference type="SAM" id="MobiDB-lite"/>
    </source>
</evidence>
<feature type="non-terminal residue" evidence="2">
    <location>
        <position position="1"/>
    </location>
</feature>
<proteinExistence type="predicted"/>
<organism evidence="2">
    <name type="scientific">uncultured Rubrobacteraceae bacterium</name>
    <dbReference type="NCBI Taxonomy" id="349277"/>
    <lineage>
        <taxon>Bacteria</taxon>
        <taxon>Bacillati</taxon>
        <taxon>Actinomycetota</taxon>
        <taxon>Rubrobacteria</taxon>
        <taxon>Rubrobacterales</taxon>
        <taxon>Rubrobacteraceae</taxon>
        <taxon>environmental samples</taxon>
    </lineage>
</organism>
<protein>
    <submittedName>
        <fullName evidence="2">2-C-methyl-D-erythritol 4-phosphate cytidylyltransferase</fullName>
        <ecNumber evidence="2">2.7.7.60</ecNumber>
    </submittedName>
</protein>
<dbReference type="EMBL" id="CADCVK010000119">
    <property type="protein sequence ID" value="CAA9470213.1"/>
    <property type="molecule type" value="Genomic_DNA"/>
</dbReference>
<dbReference type="GO" id="GO:0050518">
    <property type="term" value="F:2-C-methyl-D-erythritol 4-phosphate cytidylyltransferase activity"/>
    <property type="evidence" value="ECO:0007669"/>
    <property type="project" value="UniProtKB-EC"/>
</dbReference>
<feature type="region of interest" description="Disordered" evidence="1">
    <location>
        <begin position="1"/>
        <end position="109"/>
    </location>
</feature>
<sequence length="109" mass="11922">DGRGPRGRRQWRTPWRRPAQGVRRRGGTADVRVVAGGAGGGGDRPRRRHAAGRLRDAGRRPWGRDALGVRAGRARGGGARRPCRRPRRGAAAGLTRALHPLPRRARHRG</sequence>